<name>X1DKU8_9ZZZZ</name>
<comment type="caution">
    <text evidence="1">The sequence shown here is derived from an EMBL/GenBank/DDBJ whole genome shotgun (WGS) entry which is preliminary data.</text>
</comment>
<accession>X1DKU8</accession>
<dbReference type="EMBL" id="BART01040893">
    <property type="protein sequence ID" value="GAH21501.1"/>
    <property type="molecule type" value="Genomic_DNA"/>
</dbReference>
<protein>
    <submittedName>
        <fullName evidence="1">Uncharacterized protein</fullName>
    </submittedName>
</protein>
<dbReference type="AlphaFoldDB" id="X1DKU8"/>
<reference evidence="1" key="1">
    <citation type="journal article" date="2014" name="Front. Microbiol.">
        <title>High frequency of phylogenetically diverse reductive dehalogenase-homologous genes in deep subseafloor sedimentary metagenomes.</title>
        <authorList>
            <person name="Kawai M."/>
            <person name="Futagami T."/>
            <person name="Toyoda A."/>
            <person name="Takaki Y."/>
            <person name="Nishi S."/>
            <person name="Hori S."/>
            <person name="Arai W."/>
            <person name="Tsubouchi T."/>
            <person name="Morono Y."/>
            <person name="Uchiyama I."/>
            <person name="Ito T."/>
            <person name="Fujiyama A."/>
            <person name="Inagaki F."/>
            <person name="Takami H."/>
        </authorList>
    </citation>
    <scope>NUCLEOTIDE SEQUENCE</scope>
    <source>
        <strain evidence="1">Expedition CK06-06</strain>
    </source>
</reference>
<evidence type="ECO:0000313" key="1">
    <source>
        <dbReference type="EMBL" id="GAH21501.1"/>
    </source>
</evidence>
<sequence>ETHTCLLTKNKRLEEGVSSIGLEGEFKLVSSSIEGNLLRVVVENKGEEIPIYIDLKKHLK</sequence>
<feature type="non-terminal residue" evidence="1">
    <location>
        <position position="1"/>
    </location>
</feature>
<organism evidence="1">
    <name type="scientific">marine sediment metagenome</name>
    <dbReference type="NCBI Taxonomy" id="412755"/>
    <lineage>
        <taxon>unclassified sequences</taxon>
        <taxon>metagenomes</taxon>
        <taxon>ecological metagenomes</taxon>
    </lineage>
</organism>
<proteinExistence type="predicted"/>
<gene>
    <name evidence="1" type="ORF">S01H4_66222</name>
</gene>